<dbReference type="Pfam" id="PF05645">
    <property type="entry name" value="RNA_pol_Rpc82"/>
    <property type="match status" value="1"/>
</dbReference>
<dbReference type="EMBL" id="OU892287">
    <property type="protein sequence ID" value="CAG9762004.1"/>
    <property type="molecule type" value="Genomic_DNA"/>
</dbReference>
<dbReference type="AlphaFoldDB" id="A0A9N9QF15"/>
<feature type="domain" description="RNA polymerase III Rpc82 C -terminal" evidence="7">
    <location>
        <begin position="198"/>
        <end position="317"/>
    </location>
</feature>
<protein>
    <recommendedName>
        <fullName evidence="6">DNA-directed RNA polymerase III subunit RPC3</fullName>
        <shortName evidence="6">RNA polymerase III subunit C3</shortName>
    </recommendedName>
</protein>
<evidence type="ECO:0000259" key="8">
    <source>
        <dbReference type="Pfam" id="PF08221"/>
    </source>
</evidence>
<comment type="similarity">
    <text evidence="2 6">Belongs to the eukaryotic RPC3/POLR3C RNA polymerase subunit family.</text>
</comment>
<evidence type="ECO:0000256" key="3">
    <source>
        <dbReference type="ARBA" id="ARBA00022478"/>
    </source>
</evidence>
<organism evidence="10 11">
    <name type="scientific">Ceutorhynchus assimilis</name>
    <name type="common">cabbage seed weevil</name>
    <dbReference type="NCBI Taxonomy" id="467358"/>
    <lineage>
        <taxon>Eukaryota</taxon>
        <taxon>Metazoa</taxon>
        <taxon>Ecdysozoa</taxon>
        <taxon>Arthropoda</taxon>
        <taxon>Hexapoda</taxon>
        <taxon>Insecta</taxon>
        <taxon>Pterygota</taxon>
        <taxon>Neoptera</taxon>
        <taxon>Endopterygota</taxon>
        <taxon>Coleoptera</taxon>
        <taxon>Polyphaga</taxon>
        <taxon>Cucujiformia</taxon>
        <taxon>Curculionidae</taxon>
        <taxon>Ceutorhynchinae</taxon>
        <taxon>Ceutorhynchus</taxon>
    </lineage>
</organism>
<dbReference type="PANTHER" id="PTHR12949:SF0">
    <property type="entry name" value="DNA-DIRECTED RNA POLYMERASE III SUBUNIT RPC3"/>
    <property type="match status" value="1"/>
</dbReference>
<gene>
    <name evidence="10" type="ORF">CEUTPL_LOCUS2694</name>
</gene>
<evidence type="ECO:0000256" key="1">
    <source>
        <dbReference type="ARBA" id="ARBA00004123"/>
    </source>
</evidence>
<dbReference type="Gene3D" id="1.10.10.10">
    <property type="entry name" value="Winged helix-like DNA-binding domain superfamily/Winged helix DNA-binding domain"/>
    <property type="match status" value="4"/>
</dbReference>
<reference evidence="10" key="1">
    <citation type="submission" date="2022-01" db="EMBL/GenBank/DDBJ databases">
        <authorList>
            <person name="King R."/>
        </authorList>
    </citation>
    <scope>NUCLEOTIDE SEQUENCE</scope>
</reference>
<dbReference type="Pfam" id="PF08221">
    <property type="entry name" value="HTH_9"/>
    <property type="match status" value="1"/>
</dbReference>
<keyword evidence="11" id="KW-1185">Reference proteome</keyword>
<dbReference type="Pfam" id="PF20912">
    <property type="entry name" value="RPC3_helical"/>
    <property type="match status" value="1"/>
</dbReference>
<evidence type="ECO:0000256" key="6">
    <source>
        <dbReference type="RuleBase" id="RU367076"/>
    </source>
</evidence>
<dbReference type="InterPro" id="IPR013197">
    <property type="entry name" value="RNA_pol_III_RPC82-rel_HTH"/>
</dbReference>
<keyword evidence="3 6" id="KW-0240">DNA-directed RNA polymerase</keyword>
<dbReference type="Pfam" id="PF22536">
    <property type="entry name" value="WHD_POLR3C"/>
    <property type="match status" value="1"/>
</dbReference>
<dbReference type="Proteomes" id="UP001152799">
    <property type="component" value="Chromosome 11"/>
</dbReference>
<comment type="subcellular location">
    <subcellularLocation>
        <location evidence="1 6">Nucleus</location>
    </subcellularLocation>
</comment>
<sequence length="505" mass="58787">MSVTFGKVISLILTERFGPIVSSVGSFLFKSQSSPLLFITRGVDLPLSNIKASLCVLIKYGLVTFKPNKNEKLANYHLESEKVLLMLRYPKYQNLAKIQFGDESAMIIEEILQRGYWTASQLILKVHERLSTNNVNPPTLTHIKDKLVYLITSKYLERLPSPDITKAVPSLIIQENELHVLPKIDIKNLVAYQENNSVTLPDANIYWTVNFDRFHQDMRDHIIVNAFENKFDAQAGEIIKLFLRQMYVRTEPWADVSNPIPSIEIKDILKRQSHQTHALAFFDQYMSIIEQDNSRLLRKVGEASGGSYQIYLKEAFTQFAWELVEQTVLAKYNSKAARIFRLVKEKPYIEPDRIQQLAMIPAKDAKKLSYQLYEENFLHIQELRKTSSNNGPTKNFTLFHIQLENVVRMLLELCYKVQFNHITRRNYERELNKRIIDKKQRVDTILMGMRAQGATEEQLADIEEMITPPEKEVLENIEKMMKQLSLVELEIDDTIFMLKMFIVYN</sequence>
<dbReference type="InterPro" id="IPR055207">
    <property type="entry name" value="POLR3C_WHD"/>
</dbReference>
<dbReference type="GO" id="GO:0003697">
    <property type="term" value="F:single-stranded DNA binding"/>
    <property type="evidence" value="ECO:0007669"/>
    <property type="project" value="UniProtKB-UniRule"/>
</dbReference>
<feature type="domain" description="DNA-directed RNA polymerase III subunit RPC3 winged-helix" evidence="9">
    <location>
        <begin position="324"/>
        <end position="401"/>
    </location>
</feature>
<evidence type="ECO:0000256" key="2">
    <source>
        <dbReference type="ARBA" id="ARBA00007206"/>
    </source>
</evidence>
<evidence type="ECO:0000259" key="9">
    <source>
        <dbReference type="Pfam" id="PF22536"/>
    </source>
</evidence>
<dbReference type="GO" id="GO:0006351">
    <property type="term" value="P:DNA-templated transcription"/>
    <property type="evidence" value="ECO:0007669"/>
    <property type="project" value="InterPro"/>
</dbReference>
<dbReference type="Gene3D" id="6.10.140.1450">
    <property type="match status" value="1"/>
</dbReference>
<evidence type="ECO:0000256" key="5">
    <source>
        <dbReference type="ARBA" id="ARBA00023242"/>
    </source>
</evidence>
<evidence type="ECO:0000313" key="10">
    <source>
        <dbReference type="EMBL" id="CAG9762004.1"/>
    </source>
</evidence>
<evidence type="ECO:0000256" key="4">
    <source>
        <dbReference type="ARBA" id="ARBA00023163"/>
    </source>
</evidence>
<dbReference type="GO" id="GO:0005666">
    <property type="term" value="C:RNA polymerase III complex"/>
    <property type="evidence" value="ECO:0007669"/>
    <property type="project" value="UniProtKB-UniRule"/>
</dbReference>
<evidence type="ECO:0000259" key="7">
    <source>
        <dbReference type="Pfam" id="PF05645"/>
    </source>
</evidence>
<dbReference type="InterPro" id="IPR036388">
    <property type="entry name" value="WH-like_DNA-bd_sf"/>
</dbReference>
<dbReference type="OrthoDB" id="272392at2759"/>
<dbReference type="InterPro" id="IPR039748">
    <property type="entry name" value="RPC3"/>
</dbReference>
<name>A0A9N9QF15_9CUCU</name>
<keyword evidence="4 6" id="KW-0804">Transcription</keyword>
<comment type="function">
    <text evidence="6">DNA-dependent RNA polymerase catalyzes the transcription of DNA into RNA using the four ribonucleoside triphosphates as substrates. Specific core component of RNA polymerase III which synthesizes small RNAs, such as 5S rRNA and tRNAs.</text>
</comment>
<proteinExistence type="inferred from homology"/>
<keyword evidence="5 6" id="KW-0539">Nucleus</keyword>
<dbReference type="PANTHER" id="PTHR12949">
    <property type="entry name" value="RNA POLYMERASE III DNA DIRECTED -RELATED"/>
    <property type="match status" value="1"/>
</dbReference>
<accession>A0A9N9QF15</accession>
<dbReference type="FunFam" id="1.10.10.10:FF:000199">
    <property type="entry name" value="DNA-directed RNA polymerase III subunit RPC3"/>
    <property type="match status" value="1"/>
</dbReference>
<evidence type="ECO:0000313" key="11">
    <source>
        <dbReference type="Proteomes" id="UP001152799"/>
    </source>
</evidence>
<dbReference type="InterPro" id="IPR008806">
    <property type="entry name" value="RNA_pol_III_Rpc82_C"/>
</dbReference>
<feature type="domain" description="RNA polymerase III subunit RPC82-related helix-turn-helix" evidence="8">
    <location>
        <begin position="8"/>
        <end position="65"/>
    </location>
</feature>
<comment type="subunit">
    <text evidence="6">Component of the RNA polymerase III (Pol III) complex consisting of 17 subunits.</text>
</comment>